<proteinExistence type="inferred from homology"/>
<dbReference type="PROSITE" id="PS00138">
    <property type="entry name" value="SUBTILASE_SER"/>
    <property type="match status" value="1"/>
</dbReference>
<evidence type="ECO:0000256" key="4">
    <source>
        <dbReference type="ARBA" id="ARBA00022825"/>
    </source>
</evidence>
<dbReference type="SUPFAM" id="SSF52743">
    <property type="entry name" value="Subtilisin-like"/>
    <property type="match status" value="1"/>
</dbReference>
<keyword evidence="11" id="KW-1185">Reference proteome</keyword>
<feature type="active site" description="Charge relay system" evidence="5">
    <location>
        <position position="264"/>
    </location>
</feature>
<dbReference type="InterPro" id="IPR023828">
    <property type="entry name" value="Peptidase_S8_Ser-AS"/>
</dbReference>
<keyword evidence="7" id="KW-0472">Membrane</keyword>
<dbReference type="EMBL" id="CP046453">
    <property type="protein sequence ID" value="QGU03778.1"/>
    <property type="molecule type" value="Genomic_DNA"/>
</dbReference>
<evidence type="ECO:0000256" key="6">
    <source>
        <dbReference type="RuleBase" id="RU003355"/>
    </source>
</evidence>
<dbReference type="KEGG" id="ccoe:CETAM_02490"/>
<dbReference type="PANTHER" id="PTHR43806">
    <property type="entry name" value="PEPTIDASE S8"/>
    <property type="match status" value="1"/>
</dbReference>
<evidence type="ECO:0000259" key="9">
    <source>
        <dbReference type="Pfam" id="PF00082"/>
    </source>
</evidence>
<protein>
    <submittedName>
        <fullName evidence="10">Thermostable alkaline protease</fullName>
        <ecNumber evidence="10">3.4.21.-</ecNumber>
    </submittedName>
</protein>
<dbReference type="PRINTS" id="PR00723">
    <property type="entry name" value="SUBTILISIN"/>
</dbReference>
<reference evidence="10 11" key="1">
    <citation type="journal article" date="2021" name="Int. J. Syst. Evol. Microbiol.">
        <title>Classification of three corynebacterial strains isolated from a small paddock in North Rhine-Westphalia: proposal of &lt;i&gt;Corynebacterium kalinowskii&lt;/i&gt; sp. nov., &lt;i&gt;Corynebacterium comes&lt;/i&gt; sp. nov. and &lt;i&gt;Corynebacterium occultum&lt;/i&gt; sp. nov.</title>
        <authorList>
            <person name="Schaffert L."/>
            <person name="Ruwe M."/>
            <person name="Milse J."/>
            <person name="Hanuschka K."/>
            <person name="Ortseifen V."/>
            <person name="Droste J."/>
            <person name="Brandt D."/>
            <person name="Schl L."/>
            <person name="Kutter Y."/>
            <person name="Vinke S."/>
            <person name="Vieh P."/>
            <person name="Jacob L."/>
            <person name="L N.C."/>
            <person name="Schulte-Berndt E."/>
            <person name="Hain C."/>
            <person name="Linder M."/>
            <person name="Schmidt P."/>
            <person name="Wollenschl L."/>
            <person name="Luttermann T."/>
            <person name="Thieme E."/>
            <person name="Hassa J."/>
            <person name="Haak M."/>
            <person name="Wittchen M."/>
            <person name="Mentz A."/>
            <person name="Persicke M."/>
            <person name="Busche T."/>
            <person name="R C."/>
        </authorList>
    </citation>
    <scope>NUCLEOTIDE SEQUENCE [LARGE SCALE GENOMIC DNA]</scope>
    <source>
        <strain evidence="10 11">2019</strain>
    </source>
</reference>
<evidence type="ECO:0000256" key="8">
    <source>
        <dbReference type="SAM" id="SignalP"/>
    </source>
</evidence>
<dbReference type="Pfam" id="PF00082">
    <property type="entry name" value="Peptidase_S8"/>
    <property type="match status" value="1"/>
</dbReference>
<dbReference type="Proteomes" id="UP000425178">
    <property type="component" value="Chromosome"/>
</dbReference>
<dbReference type="EC" id="3.4.21.-" evidence="10"/>
<dbReference type="AlphaFoldDB" id="A0A6B8WA26"/>
<dbReference type="GO" id="GO:0006508">
    <property type="term" value="P:proteolysis"/>
    <property type="evidence" value="ECO:0007669"/>
    <property type="project" value="UniProtKB-KW"/>
</dbReference>
<dbReference type="RefSeq" id="WP_156226922.1">
    <property type="nucleotide sequence ID" value="NZ_CP046453.1"/>
</dbReference>
<dbReference type="InterPro" id="IPR015500">
    <property type="entry name" value="Peptidase_S8_subtilisin-rel"/>
</dbReference>
<comment type="similarity">
    <text evidence="1 5 6">Belongs to the peptidase S8 family.</text>
</comment>
<gene>
    <name evidence="10" type="ORF">CETAM_02490</name>
</gene>
<dbReference type="PROSITE" id="PS51892">
    <property type="entry name" value="SUBTILASE"/>
    <property type="match status" value="1"/>
</dbReference>
<dbReference type="Gene3D" id="3.40.50.200">
    <property type="entry name" value="Peptidase S8/S53 domain"/>
    <property type="match status" value="1"/>
</dbReference>
<keyword evidence="7" id="KW-1133">Transmembrane helix</keyword>
<dbReference type="InterPro" id="IPR023827">
    <property type="entry name" value="Peptidase_S8_Asp-AS"/>
</dbReference>
<keyword evidence="2 5" id="KW-0645">Protease</keyword>
<dbReference type="InterPro" id="IPR000209">
    <property type="entry name" value="Peptidase_S8/S53_dom"/>
</dbReference>
<feature type="transmembrane region" description="Helical" evidence="7">
    <location>
        <begin position="341"/>
        <end position="360"/>
    </location>
</feature>
<feature type="domain" description="Peptidase S8/S53" evidence="9">
    <location>
        <begin position="49"/>
        <end position="299"/>
    </location>
</feature>
<feature type="active site" description="Charge relay system" evidence="5">
    <location>
        <position position="58"/>
    </location>
</feature>
<evidence type="ECO:0000256" key="7">
    <source>
        <dbReference type="SAM" id="Phobius"/>
    </source>
</evidence>
<keyword evidence="8" id="KW-0732">Signal</keyword>
<evidence type="ECO:0000313" key="11">
    <source>
        <dbReference type="Proteomes" id="UP000425178"/>
    </source>
</evidence>
<feature type="active site" description="Charge relay system" evidence="5">
    <location>
        <position position="90"/>
    </location>
</feature>
<name>A0A6B8WA26_9CORY</name>
<feature type="signal peptide" evidence="8">
    <location>
        <begin position="1"/>
        <end position="18"/>
    </location>
</feature>
<evidence type="ECO:0000256" key="3">
    <source>
        <dbReference type="ARBA" id="ARBA00022801"/>
    </source>
</evidence>
<keyword evidence="3 5" id="KW-0378">Hydrolase</keyword>
<sequence>MRCAVLGLSLLAFTPVPAAAQAPDVACTQPVEALGPVGSSTDMHRIAAGEGVRVAVIDTGVADHPHLVVEPVADLVSPSSPDPHLDCDGHGTVVAGVINGVAPGAVILSIRQSSAHHRQVDGGPAGTLASLADAIHRALDAGAHVINASVVSCLDPAVPLDARPIHDALHRAETEGVVVVAAAGNSGSTCRPGMVVYPAHEDTVLSVAAVHPGDPHSVADYVMPGAHHVSAPGLVDVGLSPTGRGWASGVVTTHGQETGFEGTSFAAPVVSGAAALLRQRHPHDSAAQIRDRILQAAEPGPGVVDPHATLTHLSGEYRVAGRGVAVEKDEAVTPRAPGRSAAILSGLGVALLLGVLIGPVRGAARRG</sequence>
<evidence type="ECO:0000256" key="1">
    <source>
        <dbReference type="ARBA" id="ARBA00011073"/>
    </source>
</evidence>
<evidence type="ECO:0000256" key="5">
    <source>
        <dbReference type="PROSITE-ProRule" id="PRU01240"/>
    </source>
</evidence>
<feature type="chain" id="PRO_5038918129" evidence="8">
    <location>
        <begin position="19"/>
        <end position="367"/>
    </location>
</feature>
<dbReference type="GO" id="GO:0004252">
    <property type="term" value="F:serine-type endopeptidase activity"/>
    <property type="evidence" value="ECO:0007669"/>
    <property type="project" value="UniProtKB-UniRule"/>
</dbReference>
<dbReference type="InterPro" id="IPR050131">
    <property type="entry name" value="Peptidase_S8_subtilisin-like"/>
</dbReference>
<evidence type="ECO:0000313" key="10">
    <source>
        <dbReference type="EMBL" id="QGU03778.1"/>
    </source>
</evidence>
<accession>A0A6B8WA26</accession>
<evidence type="ECO:0000256" key="2">
    <source>
        <dbReference type="ARBA" id="ARBA00022670"/>
    </source>
</evidence>
<keyword evidence="4 5" id="KW-0720">Serine protease</keyword>
<keyword evidence="7" id="KW-0812">Transmembrane</keyword>
<dbReference type="InterPro" id="IPR036852">
    <property type="entry name" value="Peptidase_S8/S53_dom_sf"/>
</dbReference>
<dbReference type="PANTHER" id="PTHR43806:SF11">
    <property type="entry name" value="CEREVISIN-RELATED"/>
    <property type="match status" value="1"/>
</dbReference>
<organism evidence="10 11">
    <name type="scientific">Corynebacterium comes</name>
    <dbReference type="NCBI Taxonomy" id="2675218"/>
    <lineage>
        <taxon>Bacteria</taxon>
        <taxon>Bacillati</taxon>
        <taxon>Actinomycetota</taxon>
        <taxon>Actinomycetes</taxon>
        <taxon>Mycobacteriales</taxon>
        <taxon>Corynebacteriaceae</taxon>
        <taxon>Corynebacterium</taxon>
    </lineage>
</organism>
<dbReference type="PROSITE" id="PS00136">
    <property type="entry name" value="SUBTILASE_ASP"/>
    <property type="match status" value="1"/>
</dbReference>